<name>A0AA38NWZ5_9AGAR</name>
<proteinExistence type="predicted"/>
<sequence>MQCRTGHAYLGEYYSKFVPTKNVDCPCGEELQTREHILRECPIYDDFRYILEKVSPDVCLMDVLGTTEGIDALAEFIEMSGAFTRSGKPRQSPEPPQYK</sequence>
<dbReference type="Proteomes" id="UP001163846">
    <property type="component" value="Unassembled WGS sequence"/>
</dbReference>
<dbReference type="EMBL" id="MU807051">
    <property type="protein sequence ID" value="KAJ3832175.1"/>
    <property type="molecule type" value="Genomic_DNA"/>
</dbReference>
<evidence type="ECO:0008006" key="3">
    <source>
        <dbReference type="Google" id="ProtNLM"/>
    </source>
</evidence>
<evidence type="ECO:0000313" key="1">
    <source>
        <dbReference type="EMBL" id="KAJ3832175.1"/>
    </source>
</evidence>
<protein>
    <recommendedName>
        <fullName evidence="3">Reverse transcriptase zinc-binding domain-containing protein</fullName>
    </recommendedName>
</protein>
<keyword evidence="2" id="KW-1185">Reference proteome</keyword>
<feature type="non-terminal residue" evidence="1">
    <location>
        <position position="99"/>
    </location>
</feature>
<comment type="caution">
    <text evidence="1">The sequence shown here is derived from an EMBL/GenBank/DDBJ whole genome shotgun (WGS) entry which is preliminary data.</text>
</comment>
<evidence type="ECO:0000313" key="2">
    <source>
        <dbReference type="Proteomes" id="UP001163846"/>
    </source>
</evidence>
<gene>
    <name evidence="1" type="ORF">F5878DRAFT_548524</name>
</gene>
<accession>A0AA38NWZ5</accession>
<organism evidence="1 2">
    <name type="scientific">Lentinula raphanica</name>
    <dbReference type="NCBI Taxonomy" id="153919"/>
    <lineage>
        <taxon>Eukaryota</taxon>
        <taxon>Fungi</taxon>
        <taxon>Dikarya</taxon>
        <taxon>Basidiomycota</taxon>
        <taxon>Agaricomycotina</taxon>
        <taxon>Agaricomycetes</taxon>
        <taxon>Agaricomycetidae</taxon>
        <taxon>Agaricales</taxon>
        <taxon>Marasmiineae</taxon>
        <taxon>Omphalotaceae</taxon>
        <taxon>Lentinula</taxon>
    </lineage>
</organism>
<dbReference type="AlphaFoldDB" id="A0AA38NWZ5"/>
<reference evidence="1" key="1">
    <citation type="submission" date="2022-08" db="EMBL/GenBank/DDBJ databases">
        <authorList>
            <consortium name="DOE Joint Genome Institute"/>
            <person name="Min B."/>
            <person name="Riley R."/>
            <person name="Sierra-Patev S."/>
            <person name="Naranjo-Ortiz M."/>
            <person name="Looney B."/>
            <person name="Konkel Z."/>
            <person name="Slot J.C."/>
            <person name="Sakamoto Y."/>
            <person name="Steenwyk J.L."/>
            <person name="Rokas A."/>
            <person name="Carro J."/>
            <person name="Camarero S."/>
            <person name="Ferreira P."/>
            <person name="Molpeceres G."/>
            <person name="Ruiz-Duenas F.J."/>
            <person name="Serrano A."/>
            <person name="Henrissat B."/>
            <person name="Drula E."/>
            <person name="Hughes K.W."/>
            <person name="Mata J.L."/>
            <person name="Ishikawa N.K."/>
            <person name="Vargas-Isla R."/>
            <person name="Ushijima S."/>
            <person name="Smith C.A."/>
            <person name="Ahrendt S."/>
            <person name="Andreopoulos W."/>
            <person name="He G."/>
            <person name="Labutti K."/>
            <person name="Lipzen A."/>
            <person name="Ng V."/>
            <person name="Sandor L."/>
            <person name="Barry K."/>
            <person name="Martinez A.T."/>
            <person name="Xiao Y."/>
            <person name="Gibbons J.G."/>
            <person name="Terashima K."/>
            <person name="Hibbett D.S."/>
            <person name="Grigoriev I.V."/>
        </authorList>
    </citation>
    <scope>NUCLEOTIDE SEQUENCE</scope>
    <source>
        <strain evidence="1">TFB9207</strain>
    </source>
</reference>